<evidence type="ECO:0000256" key="6">
    <source>
        <dbReference type="ARBA" id="ARBA00047534"/>
    </source>
</evidence>
<dbReference type="PANTHER" id="PTHR43827:SF3">
    <property type="entry name" value="NADP-DEPENDENT OXIDOREDUCTASE DOMAIN-CONTAINING PROTEIN"/>
    <property type="match status" value="1"/>
</dbReference>
<keyword evidence="13" id="KW-1185">Reference proteome</keyword>
<evidence type="ECO:0000256" key="5">
    <source>
        <dbReference type="ARBA" id="ARBA00025065"/>
    </source>
</evidence>
<reference evidence="12" key="2">
    <citation type="submission" date="2021-02" db="EMBL/GenBank/DDBJ databases">
        <title>Aspergillus puulaauensis MK2 genome sequence.</title>
        <authorList>
            <person name="Futagami T."/>
            <person name="Mori K."/>
            <person name="Kadooka C."/>
            <person name="Tanaka T."/>
        </authorList>
    </citation>
    <scope>NUCLEOTIDE SEQUENCE</scope>
    <source>
        <strain evidence="12">MK2</strain>
    </source>
</reference>
<dbReference type="PROSITE" id="PS00062">
    <property type="entry name" value="ALDOKETO_REDUCTASE_2"/>
    <property type="match status" value="1"/>
</dbReference>
<evidence type="ECO:0000256" key="10">
    <source>
        <dbReference type="PIRSR" id="PIRSR000097-3"/>
    </source>
</evidence>
<evidence type="ECO:0000256" key="2">
    <source>
        <dbReference type="ARBA" id="ARBA00012845"/>
    </source>
</evidence>
<keyword evidence="3" id="KW-0521">NADP</keyword>
<proteinExistence type="inferred from homology"/>
<dbReference type="GeneID" id="64971875"/>
<dbReference type="CDD" id="cd19071">
    <property type="entry name" value="AKR_AKR1-5-like"/>
    <property type="match status" value="1"/>
</dbReference>
<comment type="function">
    <text evidence="5">Catalyzes the initial reaction in the xylose utilization pathway by reducing D-xylose into xylitol. Xylose is a major component of hemicelluloses such as xylan. Most fungi utilize D-xylose via three enzymatic reactions, xylose reductase (XR), xylitol dehydrogenase (XDH), and xylulokinase, to form xylulose 5-phosphate, which enters pentose phosphate pathway.</text>
</comment>
<evidence type="ECO:0000256" key="9">
    <source>
        <dbReference type="PIRSR" id="PIRSR000097-2"/>
    </source>
</evidence>
<feature type="active site" description="Proton donor" evidence="8">
    <location>
        <position position="58"/>
    </location>
</feature>
<comment type="similarity">
    <text evidence="1">Belongs to the aldo/keto reductase family.</text>
</comment>
<dbReference type="KEGG" id="apuu:APUU_30095A"/>
<dbReference type="RefSeq" id="XP_041554064.1">
    <property type="nucleotide sequence ID" value="XM_041701149.1"/>
</dbReference>
<dbReference type="GO" id="GO:0016616">
    <property type="term" value="F:oxidoreductase activity, acting on the CH-OH group of donors, NAD or NADP as acceptor"/>
    <property type="evidence" value="ECO:0007669"/>
    <property type="project" value="UniProtKB-ARBA"/>
</dbReference>
<dbReference type="InterPro" id="IPR036812">
    <property type="entry name" value="NAD(P)_OxRdtase_dom_sf"/>
</dbReference>
<dbReference type="EC" id="1.1.1.307" evidence="2"/>
<reference evidence="12" key="1">
    <citation type="submission" date="2021-01" db="EMBL/GenBank/DDBJ databases">
        <authorList>
            <consortium name="Aspergillus puulaauensis MK2 genome sequencing consortium"/>
            <person name="Kazuki M."/>
            <person name="Futagami T."/>
        </authorList>
    </citation>
    <scope>NUCLEOTIDE SEQUENCE</scope>
    <source>
        <strain evidence="12">MK2</strain>
    </source>
</reference>
<sequence length="357" mass="39826">MPMDLPRTFPMRVAGGKIIQVPSVGFGTWAADDPTWCSQAVADALKAGYRHLDCAWEYGVDSEVGKGIRMSGVPRKEIFVTTKFWPHFAAPENVQVCLEQVLERMGLDYVDLFLAHFPGALKPQGDLSQAVNFLGATPDDQKAATDADGNYIPDILHCPKSVAKLNGADGSFVPTWQAMKKLVKSGKCRAIGVSNFEQEHIEEILPYATHNNVPISCNQIEAHPWYPNTKLISFLHRESIVPSIYSPFAPKRFRLERGQVLGEPFQPNGVLLLQEGKVREVAHRNNMDVGQVLQSWAVQRHTIPLAKSQSKHRISSNLFVQRLPENDMQKLDSLSLEGNYGKCIDLNLLFPGLKFHD</sequence>
<evidence type="ECO:0000313" key="13">
    <source>
        <dbReference type="Proteomes" id="UP000654913"/>
    </source>
</evidence>
<accession>A0A7R7XIC7</accession>
<comment type="catalytic activity">
    <reaction evidence="7">
        <text>xylitol + NAD(+) = D-xylose + NADH + H(+)</text>
        <dbReference type="Rhea" id="RHEA:27441"/>
        <dbReference type="ChEBI" id="CHEBI:15378"/>
        <dbReference type="ChEBI" id="CHEBI:17151"/>
        <dbReference type="ChEBI" id="CHEBI:53455"/>
        <dbReference type="ChEBI" id="CHEBI:57540"/>
        <dbReference type="ChEBI" id="CHEBI:57945"/>
        <dbReference type="EC" id="1.1.1.307"/>
    </reaction>
</comment>
<evidence type="ECO:0000259" key="11">
    <source>
        <dbReference type="Pfam" id="PF00248"/>
    </source>
</evidence>
<dbReference type="PANTHER" id="PTHR43827">
    <property type="entry name" value="2,5-DIKETO-D-GLUCONIC ACID REDUCTASE"/>
    <property type="match status" value="1"/>
</dbReference>
<name>A0A7R7XIC7_9EURO</name>
<feature type="site" description="Lowers pKa of active site Tyr" evidence="10">
    <location>
        <position position="83"/>
    </location>
</feature>
<dbReference type="Pfam" id="PF00248">
    <property type="entry name" value="Aldo_ket_red"/>
    <property type="match status" value="1"/>
</dbReference>
<dbReference type="PIRSF" id="PIRSF000097">
    <property type="entry name" value="AKR"/>
    <property type="match status" value="1"/>
</dbReference>
<keyword evidence="4" id="KW-0560">Oxidoreductase</keyword>
<gene>
    <name evidence="12" type="ORF">APUU_30095A</name>
</gene>
<protein>
    <recommendedName>
        <fullName evidence="2">D-xylose reductase [NAD(P)H]</fullName>
        <ecNumber evidence="2">1.1.1.307</ecNumber>
    </recommendedName>
</protein>
<evidence type="ECO:0000256" key="4">
    <source>
        <dbReference type="ARBA" id="ARBA00023002"/>
    </source>
</evidence>
<dbReference type="InterPro" id="IPR023210">
    <property type="entry name" value="NADP_OxRdtase_dom"/>
</dbReference>
<evidence type="ECO:0000256" key="7">
    <source>
        <dbReference type="ARBA" id="ARBA00049485"/>
    </source>
</evidence>
<dbReference type="InterPro" id="IPR018170">
    <property type="entry name" value="Aldo/ket_reductase_CS"/>
</dbReference>
<organism evidence="12 13">
    <name type="scientific">Aspergillus puulaauensis</name>
    <dbReference type="NCBI Taxonomy" id="1220207"/>
    <lineage>
        <taxon>Eukaryota</taxon>
        <taxon>Fungi</taxon>
        <taxon>Dikarya</taxon>
        <taxon>Ascomycota</taxon>
        <taxon>Pezizomycotina</taxon>
        <taxon>Eurotiomycetes</taxon>
        <taxon>Eurotiomycetidae</taxon>
        <taxon>Eurotiales</taxon>
        <taxon>Aspergillaceae</taxon>
        <taxon>Aspergillus</taxon>
    </lineage>
</organism>
<evidence type="ECO:0000313" key="12">
    <source>
        <dbReference type="EMBL" id="BCS21870.1"/>
    </source>
</evidence>
<dbReference type="OrthoDB" id="416253at2759"/>
<feature type="binding site" evidence="9">
    <location>
        <position position="116"/>
    </location>
    <ligand>
        <name>substrate</name>
    </ligand>
</feature>
<dbReference type="EMBL" id="AP024445">
    <property type="protein sequence ID" value="BCS21870.1"/>
    <property type="molecule type" value="Genomic_DNA"/>
</dbReference>
<evidence type="ECO:0000256" key="3">
    <source>
        <dbReference type="ARBA" id="ARBA00022857"/>
    </source>
</evidence>
<comment type="catalytic activity">
    <reaction evidence="6">
        <text>xylitol + NADP(+) = D-xylose + NADPH + H(+)</text>
        <dbReference type="Rhea" id="RHEA:27445"/>
        <dbReference type="ChEBI" id="CHEBI:15378"/>
        <dbReference type="ChEBI" id="CHEBI:17151"/>
        <dbReference type="ChEBI" id="CHEBI:53455"/>
        <dbReference type="ChEBI" id="CHEBI:57783"/>
        <dbReference type="ChEBI" id="CHEBI:58349"/>
        <dbReference type="EC" id="1.1.1.307"/>
    </reaction>
</comment>
<dbReference type="AlphaFoldDB" id="A0A7R7XIC7"/>
<dbReference type="InterPro" id="IPR020471">
    <property type="entry name" value="AKR"/>
</dbReference>
<feature type="domain" description="NADP-dependent oxidoreductase" evidence="11">
    <location>
        <begin position="24"/>
        <end position="334"/>
    </location>
</feature>
<dbReference type="SUPFAM" id="SSF51430">
    <property type="entry name" value="NAD(P)-linked oxidoreductase"/>
    <property type="match status" value="1"/>
</dbReference>
<evidence type="ECO:0000256" key="1">
    <source>
        <dbReference type="ARBA" id="ARBA00007905"/>
    </source>
</evidence>
<evidence type="ECO:0000256" key="8">
    <source>
        <dbReference type="PIRSR" id="PIRSR000097-1"/>
    </source>
</evidence>
<dbReference type="PRINTS" id="PR00069">
    <property type="entry name" value="ALDKETRDTASE"/>
</dbReference>
<dbReference type="Proteomes" id="UP000654913">
    <property type="component" value="Chromosome 3"/>
</dbReference>
<dbReference type="Gene3D" id="3.20.20.100">
    <property type="entry name" value="NADP-dependent oxidoreductase domain"/>
    <property type="match status" value="1"/>
</dbReference>